<evidence type="ECO:0000256" key="6">
    <source>
        <dbReference type="ARBA" id="ARBA00022946"/>
    </source>
</evidence>
<dbReference type="Pfam" id="PF02803">
    <property type="entry name" value="Thiolase_C"/>
    <property type="match status" value="1"/>
</dbReference>
<dbReference type="GO" id="GO:0046872">
    <property type="term" value="F:metal ion binding"/>
    <property type="evidence" value="ECO:0007669"/>
    <property type="project" value="UniProtKB-KW"/>
</dbReference>
<sequence>MGTRNVVIANASRTPVGSFMGTLASLPAAKLAAIAIKDVLKKTNVGGDKVDEVIMGNVLQGGQGQAPARQACLFAGLPDKVECLTIHKVCGSGLKSVMLAAQAIAAGDAEIIVAGGMENMSLAPYVLAKARDGYRLGNGEIIDLMVKDGLWDVYNNIHMGNCAEACAKKMNITREEQDAYAIESYRRAIKAQEQGLFKNEIAPVEIPSKKETILFVDDEEPKKVMFDKIPTLKPAFDKEGTITAANASKINDGAAAILVMSEEKANELNIKPMALIKGHCAAARAPIEFPLAPADAVRKLMKKLNMTTNDIDLWELNEAFSCVALGAIKDLELDPAKVNVNGGAVAIGHPIGASGGRILATLLNAMKQRNAKYGLASLCLGGGEAVALVVENI</sequence>
<dbReference type="InterPro" id="IPR020617">
    <property type="entry name" value="Thiolase_C"/>
</dbReference>
<evidence type="ECO:0000259" key="12">
    <source>
        <dbReference type="Pfam" id="PF02803"/>
    </source>
</evidence>
<feature type="domain" description="Thiolase N-terminal" evidence="11">
    <location>
        <begin position="6"/>
        <end position="263"/>
    </location>
</feature>
<dbReference type="NCBIfam" id="TIGR01930">
    <property type="entry name" value="AcCoA-C-Actrans"/>
    <property type="match status" value="1"/>
</dbReference>
<name>A0A1F5VX72_9BACT</name>
<comment type="similarity">
    <text evidence="1 10">Belongs to the thiolase-like superfamily. Thiolase family.</text>
</comment>
<evidence type="ECO:0000256" key="4">
    <source>
        <dbReference type="ARBA" id="ARBA00022679"/>
    </source>
</evidence>
<dbReference type="AlphaFoldDB" id="A0A1F5VX72"/>
<dbReference type="Pfam" id="PF00108">
    <property type="entry name" value="Thiolase_N"/>
    <property type="match status" value="1"/>
</dbReference>
<comment type="subunit">
    <text evidence="2">Homotetramer.</text>
</comment>
<feature type="active site" description="Proton acceptor" evidence="9">
    <location>
        <position position="349"/>
    </location>
</feature>
<dbReference type="GO" id="GO:0006635">
    <property type="term" value="P:fatty acid beta-oxidation"/>
    <property type="evidence" value="ECO:0007669"/>
    <property type="project" value="TreeGrafter"/>
</dbReference>
<dbReference type="EMBL" id="MFGW01000028">
    <property type="protein sequence ID" value="OGF68044.1"/>
    <property type="molecule type" value="Genomic_DNA"/>
</dbReference>
<keyword evidence="8 10" id="KW-0012">Acyltransferase</keyword>
<dbReference type="Proteomes" id="UP000178943">
    <property type="component" value="Unassembled WGS sequence"/>
</dbReference>
<keyword evidence="5" id="KW-0479">Metal-binding</keyword>
<evidence type="ECO:0000256" key="5">
    <source>
        <dbReference type="ARBA" id="ARBA00022723"/>
    </source>
</evidence>
<dbReference type="PIRSF" id="PIRSF000429">
    <property type="entry name" value="Ac-CoA_Ac_transf"/>
    <property type="match status" value="1"/>
</dbReference>
<dbReference type="PROSITE" id="PS00099">
    <property type="entry name" value="THIOLASE_3"/>
    <property type="match status" value="1"/>
</dbReference>
<evidence type="ECO:0000256" key="8">
    <source>
        <dbReference type="ARBA" id="ARBA00023315"/>
    </source>
</evidence>
<dbReference type="InterPro" id="IPR002155">
    <property type="entry name" value="Thiolase"/>
</dbReference>
<dbReference type="InterPro" id="IPR020613">
    <property type="entry name" value="Thiolase_CS"/>
</dbReference>
<evidence type="ECO:0000256" key="7">
    <source>
        <dbReference type="ARBA" id="ARBA00022958"/>
    </source>
</evidence>
<evidence type="ECO:0000259" key="11">
    <source>
        <dbReference type="Pfam" id="PF00108"/>
    </source>
</evidence>
<evidence type="ECO:0000313" key="14">
    <source>
        <dbReference type="Proteomes" id="UP000178943"/>
    </source>
</evidence>
<reference evidence="13 14" key="1">
    <citation type="journal article" date="2016" name="Nat. Commun.">
        <title>Thousands of microbial genomes shed light on interconnected biogeochemical processes in an aquifer system.</title>
        <authorList>
            <person name="Anantharaman K."/>
            <person name="Brown C.T."/>
            <person name="Hug L.A."/>
            <person name="Sharon I."/>
            <person name="Castelle C.J."/>
            <person name="Probst A.J."/>
            <person name="Thomas B.C."/>
            <person name="Singh A."/>
            <person name="Wilkins M.J."/>
            <person name="Karaoz U."/>
            <person name="Brodie E.L."/>
            <person name="Williams K.H."/>
            <person name="Hubbard S.S."/>
            <person name="Banfield J.F."/>
        </authorList>
    </citation>
    <scope>NUCLEOTIDE SEQUENCE [LARGE SCALE GENOMIC DNA]</scope>
</reference>
<dbReference type="InterPro" id="IPR020610">
    <property type="entry name" value="Thiolase_AS"/>
</dbReference>
<feature type="domain" description="Thiolase C-terminal" evidence="12">
    <location>
        <begin position="271"/>
        <end position="391"/>
    </location>
</feature>
<dbReference type="CDD" id="cd00751">
    <property type="entry name" value="thiolase"/>
    <property type="match status" value="1"/>
</dbReference>
<evidence type="ECO:0000256" key="3">
    <source>
        <dbReference type="ARBA" id="ARBA00012705"/>
    </source>
</evidence>
<dbReference type="GO" id="GO:0003985">
    <property type="term" value="F:acetyl-CoA C-acetyltransferase activity"/>
    <property type="evidence" value="ECO:0007669"/>
    <property type="project" value="UniProtKB-EC"/>
</dbReference>
<keyword evidence="7" id="KW-0630">Potassium</keyword>
<feature type="active site" description="Proton acceptor" evidence="9">
    <location>
        <position position="379"/>
    </location>
</feature>
<comment type="caution">
    <text evidence="13">The sequence shown here is derived from an EMBL/GenBank/DDBJ whole genome shotgun (WGS) entry which is preliminary data.</text>
</comment>
<gene>
    <name evidence="13" type="ORF">A2Y62_04540</name>
</gene>
<dbReference type="InterPro" id="IPR016039">
    <property type="entry name" value="Thiolase-like"/>
</dbReference>
<protein>
    <recommendedName>
        <fullName evidence="3">acetyl-CoA C-acetyltransferase</fullName>
        <ecNumber evidence="3">2.3.1.9</ecNumber>
    </recommendedName>
</protein>
<proteinExistence type="inferred from homology"/>
<evidence type="ECO:0000256" key="10">
    <source>
        <dbReference type="RuleBase" id="RU003557"/>
    </source>
</evidence>
<dbReference type="PANTHER" id="PTHR18919:SF156">
    <property type="entry name" value="ACETYL-COA ACETYLTRANSFERASE, MITOCHONDRIAL"/>
    <property type="match status" value="1"/>
</dbReference>
<accession>A0A1F5VX72</accession>
<dbReference type="FunFam" id="3.40.47.10:FF:000007">
    <property type="entry name" value="acetyl-CoA acetyltransferase, mitochondrial"/>
    <property type="match status" value="1"/>
</dbReference>
<keyword evidence="6" id="KW-0809">Transit peptide</keyword>
<dbReference type="EC" id="2.3.1.9" evidence="3"/>
<evidence type="ECO:0000256" key="1">
    <source>
        <dbReference type="ARBA" id="ARBA00010982"/>
    </source>
</evidence>
<dbReference type="Gene3D" id="3.40.47.10">
    <property type="match status" value="2"/>
</dbReference>
<evidence type="ECO:0000256" key="9">
    <source>
        <dbReference type="PIRSR" id="PIRSR000429-1"/>
    </source>
</evidence>
<dbReference type="InterPro" id="IPR020616">
    <property type="entry name" value="Thiolase_N"/>
</dbReference>
<dbReference type="STRING" id="1817863.A2Y62_04540"/>
<evidence type="ECO:0000256" key="2">
    <source>
        <dbReference type="ARBA" id="ARBA00011881"/>
    </source>
</evidence>
<organism evidence="13 14">
    <name type="scientific">Candidatus Fischerbacteria bacterium RBG_13_37_8</name>
    <dbReference type="NCBI Taxonomy" id="1817863"/>
    <lineage>
        <taxon>Bacteria</taxon>
        <taxon>Candidatus Fischeribacteriota</taxon>
    </lineage>
</organism>
<keyword evidence="4 10" id="KW-0808">Transferase</keyword>
<dbReference type="SUPFAM" id="SSF53901">
    <property type="entry name" value="Thiolase-like"/>
    <property type="match status" value="2"/>
</dbReference>
<feature type="active site" description="Acyl-thioester intermediate" evidence="9">
    <location>
        <position position="90"/>
    </location>
</feature>
<dbReference type="PANTHER" id="PTHR18919">
    <property type="entry name" value="ACETYL-COA C-ACYLTRANSFERASE"/>
    <property type="match status" value="1"/>
</dbReference>
<evidence type="ECO:0000313" key="13">
    <source>
        <dbReference type="EMBL" id="OGF68044.1"/>
    </source>
</evidence>
<dbReference type="PROSITE" id="PS00737">
    <property type="entry name" value="THIOLASE_2"/>
    <property type="match status" value="1"/>
</dbReference>